<keyword evidence="4" id="KW-0040">ANK repeat</keyword>
<evidence type="ECO:0000256" key="4">
    <source>
        <dbReference type="PROSITE-ProRule" id="PRU00023"/>
    </source>
</evidence>
<proteinExistence type="predicted"/>
<feature type="repeat" description="ANK" evidence="4">
    <location>
        <begin position="431"/>
        <end position="463"/>
    </location>
</feature>
<feature type="repeat" description="ANK" evidence="4">
    <location>
        <begin position="497"/>
        <end position="529"/>
    </location>
</feature>
<dbReference type="Proteomes" id="UP000277580">
    <property type="component" value="Unassembled WGS sequence"/>
</dbReference>
<dbReference type="Gene3D" id="1.10.510.10">
    <property type="entry name" value="Transferase(Phosphotransferase) domain 1"/>
    <property type="match status" value="1"/>
</dbReference>
<name>A0A3N4KC71_9PEZI</name>
<evidence type="ECO:0000256" key="3">
    <source>
        <dbReference type="ARBA" id="ARBA00030237"/>
    </source>
</evidence>
<dbReference type="Gene3D" id="1.25.40.20">
    <property type="entry name" value="Ankyrin repeat-containing domain"/>
    <property type="match status" value="1"/>
</dbReference>
<dbReference type="InterPro" id="IPR000719">
    <property type="entry name" value="Prot_kinase_dom"/>
</dbReference>
<dbReference type="PROSITE" id="PS50088">
    <property type="entry name" value="ANK_REPEAT"/>
    <property type="match status" value="3"/>
</dbReference>
<sequence>MTEVDDTKLERYKLQTEFSPDGRSIEHTTYKSSLESGVRRVVVKTRWYEARQLGFGGNGVVFLQRNDDGQYRAVKRMYKEKGVSFRMELKALTKSLEREELFVQFFGWFEDRQNLYIAMEFIKFGDLSQYIKDPAMKHNARQIATQVLEGIDSLHKNRICHRDLKPQNILMASVGPVWVKIADFGCSKYHKDSNLETKRVGTQPYNAPELHGLGKEQPIYTNAIDMWSLGCIIHEMLTSKLAFSRTSAAPTTVSTMSTQPEAGECTFDHELLSSFCLEEEPKFPTELLEHAGASSKAINLIRSLLRVNPAERPTAESALQAPWIVEEPEDGRIAKLTVPASHIEGNPPHDEWIDPQAHVDSSEGSNSAALVLSAHGQISRIEGEKGRAPSAGLQTKDSSPRDLIKAAVDGDVRTLSELLALKPDTEQRNDSGETALLAAVRAGMLQSVNMLVKHGANLKATRMDGSTPLLVSVQMRNTEMVRLLLDQGVDVDERGKDQRTALITAAGVGDVPTVSLLLDRGASPEAKQKLKQTARMIAARLGVGITRS</sequence>
<dbReference type="InterPro" id="IPR036770">
    <property type="entry name" value="Ankyrin_rpt-contain_sf"/>
</dbReference>
<dbReference type="Pfam" id="PF00069">
    <property type="entry name" value="Pkinase"/>
    <property type="match status" value="1"/>
</dbReference>
<accession>A0A3N4KC71</accession>
<comment type="subcellular location">
    <subcellularLocation>
        <location evidence="1">Preautophagosomal structure membrane</location>
        <topology evidence="1">Peripheral membrane protein</topology>
    </subcellularLocation>
</comment>
<gene>
    <name evidence="7" type="ORF">P167DRAFT_539602</name>
</gene>
<reference evidence="7 8" key="1">
    <citation type="journal article" date="2018" name="Nat. Ecol. Evol.">
        <title>Pezizomycetes genomes reveal the molecular basis of ectomycorrhizal truffle lifestyle.</title>
        <authorList>
            <person name="Murat C."/>
            <person name="Payen T."/>
            <person name="Noel B."/>
            <person name="Kuo A."/>
            <person name="Morin E."/>
            <person name="Chen J."/>
            <person name="Kohler A."/>
            <person name="Krizsan K."/>
            <person name="Balestrini R."/>
            <person name="Da Silva C."/>
            <person name="Montanini B."/>
            <person name="Hainaut M."/>
            <person name="Levati E."/>
            <person name="Barry K.W."/>
            <person name="Belfiori B."/>
            <person name="Cichocki N."/>
            <person name="Clum A."/>
            <person name="Dockter R.B."/>
            <person name="Fauchery L."/>
            <person name="Guy J."/>
            <person name="Iotti M."/>
            <person name="Le Tacon F."/>
            <person name="Lindquist E.A."/>
            <person name="Lipzen A."/>
            <person name="Malagnac F."/>
            <person name="Mello A."/>
            <person name="Molinier V."/>
            <person name="Miyauchi S."/>
            <person name="Poulain J."/>
            <person name="Riccioni C."/>
            <person name="Rubini A."/>
            <person name="Sitrit Y."/>
            <person name="Splivallo R."/>
            <person name="Traeger S."/>
            <person name="Wang M."/>
            <person name="Zifcakova L."/>
            <person name="Wipf D."/>
            <person name="Zambonelli A."/>
            <person name="Paolocci F."/>
            <person name="Nowrousian M."/>
            <person name="Ottonello S."/>
            <person name="Baldrian P."/>
            <person name="Spatafora J.W."/>
            <person name="Henrissat B."/>
            <person name="Nagy L.G."/>
            <person name="Aury J.M."/>
            <person name="Wincker P."/>
            <person name="Grigoriev I.V."/>
            <person name="Bonfante P."/>
            <person name="Martin F.M."/>
        </authorList>
    </citation>
    <scope>NUCLEOTIDE SEQUENCE [LARGE SCALE GENOMIC DNA]</scope>
    <source>
        <strain evidence="7 8">CCBAS932</strain>
    </source>
</reference>
<protein>
    <recommendedName>
        <fullName evidence="3">Autophagy-related protein 1</fullName>
    </recommendedName>
</protein>
<evidence type="ECO:0000313" key="7">
    <source>
        <dbReference type="EMBL" id="RPB08090.1"/>
    </source>
</evidence>
<dbReference type="InterPro" id="IPR002110">
    <property type="entry name" value="Ankyrin_rpt"/>
</dbReference>
<feature type="domain" description="Protein kinase" evidence="6">
    <location>
        <begin position="47"/>
        <end position="324"/>
    </location>
</feature>
<feature type="repeat" description="ANK" evidence="4">
    <location>
        <begin position="464"/>
        <end position="496"/>
    </location>
</feature>
<dbReference type="PANTHER" id="PTHR24348">
    <property type="entry name" value="SERINE/THREONINE-PROTEIN KINASE UNC-51-RELATED"/>
    <property type="match status" value="1"/>
</dbReference>
<keyword evidence="2" id="KW-0072">Autophagy</keyword>
<dbReference type="GO" id="GO:0004674">
    <property type="term" value="F:protein serine/threonine kinase activity"/>
    <property type="evidence" value="ECO:0007669"/>
    <property type="project" value="InterPro"/>
</dbReference>
<dbReference type="PROSITE" id="PS50297">
    <property type="entry name" value="ANK_REP_REGION"/>
    <property type="match status" value="2"/>
</dbReference>
<dbReference type="GO" id="GO:0010506">
    <property type="term" value="P:regulation of autophagy"/>
    <property type="evidence" value="ECO:0007669"/>
    <property type="project" value="InterPro"/>
</dbReference>
<dbReference type="GO" id="GO:0005524">
    <property type="term" value="F:ATP binding"/>
    <property type="evidence" value="ECO:0007669"/>
    <property type="project" value="InterPro"/>
</dbReference>
<dbReference type="InParanoid" id="A0A3N4KC71"/>
<dbReference type="Pfam" id="PF00023">
    <property type="entry name" value="Ank"/>
    <property type="match status" value="1"/>
</dbReference>
<keyword evidence="8" id="KW-1185">Reference proteome</keyword>
<dbReference type="SUPFAM" id="SSF56112">
    <property type="entry name" value="Protein kinase-like (PK-like)"/>
    <property type="match status" value="1"/>
</dbReference>
<dbReference type="AlphaFoldDB" id="A0A3N4KC71"/>
<dbReference type="PROSITE" id="PS00108">
    <property type="entry name" value="PROTEIN_KINASE_ST"/>
    <property type="match status" value="1"/>
</dbReference>
<dbReference type="SMART" id="SM00220">
    <property type="entry name" value="S_TKc"/>
    <property type="match status" value="1"/>
</dbReference>
<evidence type="ECO:0000256" key="1">
    <source>
        <dbReference type="ARBA" id="ARBA00004623"/>
    </source>
</evidence>
<dbReference type="InterPro" id="IPR045269">
    <property type="entry name" value="Atg1-like"/>
</dbReference>
<dbReference type="STRING" id="1392247.A0A3N4KC71"/>
<dbReference type="Gene3D" id="3.30.200.20">
    <property type="entry name" value="Phosphorylase Kinase, domain 1"/>
    <property type="match status" value="1"/>
</dbReference>
<keyword evidence="7" id="KW-0418">Kinase</keyword>
<dbReference type="SUPFAM" id="SSF48403">
    <property type="entry name" value="Ankyrin repeat"/>
    <property type="match status" value="1"/>
</dbReference>
<evidence type="ECO:0000313" key="8">
    <source>
        <dbReference type="Proteomes" id="UP000277580"/>
    </source>
</evidence>
<keyword evidence="7" id="KW-0808">Transferase</keyword>
<dbReference type="GO" id="GO:0006914">
    <property type="term" value="P:autophagy"/>
    <property type="evidence" value="ECO:0007669"/>
    <property type="project" value="UniProtKB-KW"/>
</dbReference>
<dbReference type="OrthoDB" id="4062651at2759"/>
<dbReference type="SMART" id="SM00248">
    <property type="entry name" value="ANK"/>
    <property type="match status" value="3"/>
</dbReference>
<evidence type="ECO:0000256" key="2">
    <source>
        <dbReference type="ARBA" id="ARBA00023006"/>
    </source>
</evidence>
<dbReference type="InterPro" id="IPR011009">
    <property type="entry name" value="Kinase-like_dom_sf"/>
</dbReference>
<dbReference type="GO" id="GO:0034045">
    <property type="term" value="C:phagophore assembly site membrane"/>
    <property type="evidence" value="ECO:0007669"/>
    <property type="project" value="UniProtKB-SubCell"/>
</dbReference>
<organism evidence="7 8">
    <name type="scientific">Morchella conica CCBAS932</name>
    <dbReference type="NCBI Taxonomy" id="1392247"/>
    <lineage>
        <taxon>Eukaryota</taxon>
        <taxon>Fungi</taxon>
        <taxon>Dikarya</taxon>
        <taxon>Ascomycota</taxon>
        <taxon>Pezizomycotina</taxon>
        <taxon>Pezizomycetes</taxon>
        <taxon>Pezizales</taxon>
        <taxon>Morchellaceae</taxon>
        <taxon>Morchella</taxon>
    </lineage>
</organism>
<feature type="region of interest" description="Disordered" evidence="5">
    <location>
        <begin position="380"/>
        <end position="399"/>
    </location>
</feature>
<evidence type="ECO:0000256" key="5">
    <source>
        <dbReference type="SAM" id="MobiDB-lite"/>
    </source>
</evidence>
<evidence type="ECO:0000259" key="6">
    <source>
        <dbReference type="PROSITE" id="PS50011"/>
    </source>
</evidence>
<dbReference type="EMBL" id="ML119169">
    <property type="protein sequence ID" value="RPB08090.1"/>
    <property type="molecule type" value="Genomic_DNA"/>
</dbReference>
<dbReference type="PROSITE" id="PS50011">
    <property type="entry name" value="PROTEIN_KINASE_DOM"/>
    <property type="match status" value="1"/>
</dbReference>
<dbReference type="InterPro" id="IPR008271">
    <property type="entry name" value="Ser/Thr_kinase_AS"/>
</dbReference>
<dbReference type="Pfam" id="PF12796">
    <property type="entry name" value="Ank_2"/>
    <property type="match status" value="1"/>
</dbReference>